<accession>A0ACB9QLJ6</accession>
<evidence type="ECO:0000313" key="2">
    <source>
        <dbReference type="Proteomes" id="UP001057402"/>
    </source>
</evidence>
<reference evidence="2" key="1">
    <citation type="journal article" date="2023" name="Front. Plant Sci.">
        <title>Chromosomal-level genome assembly of Melastoma candidum provides insights into trichome evolution.</title>
        <authorList>
            <person name="Zhong Y."/>
            <person name="Wu W."/>
            <person name="Sun C."/>
            <person name="Zou P."/>
            <person name="Liu Y."/>
            <person name="Dai S."/>
            <person name="Zhou R."/>
        </authorList>
    </citation>
    <scope>NUCLEOTIDE SEQUENCE [LARGE SCALE GENOMIC DNA]</scope>
</reference>
<dbReference type="Proteomes" id="UP001057402">
    <property type="component" value="Chromosome 6"/>
</dbReference>
<name>A0ACB9QLJ6_9MYRT</name>
<evidence type="ECO:0000313" key="1">
    <source>
        <dbReference type="EMBL" id="KAI4366978.1"/>
    </source>
</evidence>
<gene>
    <name evidence="1" type="ORF">MLD38_022768</name>
</gene>
<comment type="caution">
    <text evidence="1">The sequence shown here is derived from an EMBL/GenBank/DDBJ whole genome shotgun (WGS) entry which is preliminary data.</text>
</comment>
<protein>
    <submittedName>
        <fullName evidence="1">Uncharacterized protein</fullName>
    </submittedName>
</protein>
<dbReference type="EMBL" id="CM042885">
    <property type="protein sequence ID" value="KAI4366978.1"/>
    <property type="molecule type" value="Genomic_DNA"/>
</dbReference>
<proteinExistence type="predicted"/>
<sequence>MIASTSSLSDAFPRPRAPSLSFDPCQALSLLRNCDDLDQLKRIHARILRCCLSRDRALARKMIHVCCSHGGSSGMRYASAVFERLDDPDTFTWNVMIRGYAKSGNPEKAVSMYNDMLCRGFVPDKFTFPFVANACAALRAVDKGREVHGFAVKAGLFSRDLFLQNTVMDLYFKCGEKECAHTVFETMTVRCMVSLTTMVAGLVASGDLDSARKLFDEMPARNVVSWTAMIDGYVSKGRFQEAFFLFRRMRLEGVRPNEFTLVCLLTACTELESLDLGKWVHNYAKKNGFKIGVFLGTALIDMYSKCGSLPDANQVFLEMKSRSLATWNSMITSLGVHGRAGEALALFGQLLKLNVSPDEITFVGVLNACLHLNQLERASKLFRYMTDCCGIAPLPEHYACLIELHTHADGSMPLHSPRYMVGSCTDGVETSVSTFNGRELQCVKVDVG</sequence>
<keyword evidence="2" id="KW-1185">Reference proteome</keyword>
<organism evidence="1 2">
    <name type="scientific">Melastoma candidum</name>
    <dbReference type="NCBI Taxonomy" id="119954"/>
    <lineage>
        <taxon>Eukaryota</taxon>
        <taxon>Viridiplantae</taxon>
        <taxon>Streptophyta</taxon>
        <taxon>Embryophyta</taxon>
        <taxon>Tracheophyta</taxon>
        <taxon>Spermatophyta</taxon>
        <taxon>Magnoliopsida</taxon>
        <taxon>eudicotyledons</taxon>
        <taxon>Gunneridae</taxon>
        <taxon>Pentapetalae</taxon>
        <taxon>rosids</taxon>
        <taxon>malvids</taxon>
        <taxon>Myrtales</taxon>
        <taxon>Melastomataceae</taxon>
        <taxon>Melastomatoideae</taxon>
        <taxon>Melastomateae</taxon>
        <taxon>Melastoma</taxon>
    </lineage>
</organism>